<gene>
    <name evidence="11" type="ORF">OB236_02855</name>
</gene>
<dbReference type="PANTHER" id="PTHR35789:SF1">
    <property type="entry name" value="SPORE GERMINATION PROTEIN B3"/>
    <property type="match status" value="1"/>
</dbReference>
<dbReference type="NCBIfam" id="TIGR02887">
    <property type="entry name" value="spore_ger_x_C"/>
    <property type="match status" value="1"/>
</dbReference>
<evidence type="ECO:0000256" key="8">
    <source>
        <dbReference type="SAM" id="SignalP"/>
    </source>
</evidence>
<name>A0ABT2UA49_9BACL</name>
<evidence type="ECO:0000256" key="3">
    <source>
        <dbReference type="ARBA" id="ARBA00022544"/>
    </source>
</evidence>
<evidence type="ECO:0000313" key="12">
    <source>
        <dbReference type="Proteomes" id="UP001652445"/>
    </source>
</evidence>
<dbReference type="InterPro" id="IPR057336">
    <property type="entry name" value="GerAC_N"/>
</dbReference>
<keyword evidence="12" id="KW-1185">Reference proteome</keyword>
<evidence type="ECO:0000256" key="7">
    <source>
        <dbReference type="ARBA" id="ARBA00023288"/>
    </source>
</evidence>
<organism evidence="11 12">
    <name type="scientific">Paenibacillus baimaensis</name>
    <dbReference type="NCBI Taxonomy" id="2982185"/>
    <lineage>
        <taxon>Bacteria</taxon>
        <taxon>Bacillati</taxon>
        <taxon>Bacillota</taxon>
        <taxon>Bacilli</taxon>
        <taxon>Bacillales</taxon>
        <taxon>Paenibacillaceae</taxon>
        <taxon>Paenibacillus</taxon>
    </lineage>
</organism>
<feature type="domain" description="Spore germination protein N-terminal" evidence="10">
    <location>
        <begin position="27"/>
        <end position="202"/>
    </location>
</feature>
<accession>A0ABT2UA49</accession>
<dbReference type="InterPro" id="IPR038501">
    <property type="entry name" value="Spore_GerAC_C_sf"/>
</dbReference>
<dbReference type="RefSeq" id="WP_262682625.1">
    <property type="nucleotide sequence ID" value="NZ_JAOQIO010000007.1"/>
</dbReference>
<dbReference type="Gene3D" id="3.30.300.210">
    <property type="entry name" value="Nutrient germinant receptor protein C, domain 3"/>
    <property type="match status" value="1"/>
</dbReference>
<reference evidence="11 12" key="1">
    <citation type="submission" date="2022-09" db="EMBL/GenBank/DDBJ databases">
        <authorList>
            <person name="Han X.L."/>
            <person name="Wang Q."/>
            <person name="Lu T."/>
        </authorList>
    </citation>
    <scope>NUCLEOTIDE SEQUENCE [LARGE SCALE GENOMIC DNA]</scope>
    <source>
        <strain evidence="11 12">WQ 127069</strain>
    </source>
</reference>
<comment type="subcellular location">
    <subcellularLocation>
        <location evidence="1">Membrane</location>
        <topology evidence="1">Lipid-anchor</topology>
    </subcellularLocation>
</comment>
<evidence type="ECO:0000259" key="9">
    <source>
        <dbReference type="Pfam" id="PF05504"/>
    </source>
</evidence>
<keyword evidence="6" id="KW-0564">Palmitate</keyword>
<feature type="domain" description="Spore germination GerAC-like C-terminal" evidence="9">
    <location>
        <begin position="228"/>
        <end position="388"/>
    </location>
</feature>
<evidence type="ECO:0000313" key="11">
    <source>
        <dbReference type="EMBL" id="MCU6791061.1"/>
    </source>
</evidence>
<dbReference type="Proteomes" id="UP001652445">
    <property type="component" value="Unassembled WGS sequence"/>
</dbReference>
<keyword evidence="7" id="KW-0449">Lipoprotein</keyword>
<evidence type="ECO:0000256" key="4">
    <source>
        <dbReference type="ARBA" id="ARBA00022729"/>
    </source>
</evidence>
<proteinExistence type="inferred from homology"/>
<evidence type="ECO:0000256" key="1">
    <source>
        <dbReference type="ARBA" id="ARBA00004635"/>
    </source>
</evidence>
<comment type="similarity">
    <text evidence="2">Belongs to the GerABKC lipoprotein family.</text>
</comment>
<dbReference type="EMBL" id="JAOQIO010000007">
    <property type="protein sequence ID" value="MCU6791061.1"/>
    <property type="molecule type" value="Genomic_DNA"/>
</dbReference>
<dbReference type="Pfam" id="PF25198">
    <property type="entry name" value="Spore_GerAC_N"/>
    <property type="match status" value="1"/>
</dbReference>
<keyword evidence="3" id="KW-0309">Germination</keyword>
<dbReference type="PANTHER" id="PTHR35789">
    <property type="entry name" value="SPORE GERMINATION PROTEIN B3"/>
    <property type="match status" value="1"/>
</dbReference>
<feature type="chain" id="PRO_5047097338" evidence="8">
    <location>
        <begin position="24"/>
        <end position="398"/>
    </location>
</feature>
<evidence type="ECO:0000256" key="6">
    <source>
        <dbReference type="ARBA" id="ARBA00023139"/>
    </source>
</evidence>
<evidence type="ECO:0000256" key="5">
    <source>
        <dbReference type="ARBA" id="ARBA00023136"/>
    </source>
</evidence>
<sequence>MNFKRFLRYCKGYLMIISCLCLTGCWDMVEVNQLAIVNFIGLDKNPDTGLYTVYYHIINPSGIATQKTSGINSPIYSYRIESKTIGEIYDKMLDKIPRRPFFDHYQSLVVTERTAKEGVEELINYLVKHSDNRSTIHLFVTTSRLSDIMDTYTTLERMPGRVIHTIVENQFKQSGRASKQSRVKDLVENMEGSSLTILPLITLSSSQPKPTTNRYEQIDANKGNIALDGGAVFKAGQMIGKLKTSEMPLVNLLNGQITTFHQLLSLDGGHVNVRAMAIKVRKKILIQAGQPVLKIDIKAKLDILENSQTTKLTVQNLDEIKKKFNEQVSEEAHRFYEKTKQNGWDILDVEEQIKRNQVKIGEVTSKDKNILDETRLEITVNCIIQTVGDTIDPFKKKR</sequence>
<feature type="signal peptide" evidence="8">
    <location>
        <begin position="1"/>
        <end position="23"/>
    </location>
</feature>
<dbReference type="Pfam" id="PF05504">
    <property type="entry name" value="Spore_GerAC"/>
    <property type="match status" value="1"/>
</dbReference>
<comment type="caution">
    <text evidence="11">The sequence shown here is derived from an EMBL/GenBank/DDBJ whole genome shotgun (WGS) entry which is preliminary data.</text>
</comment>
<dbReference type="InterPro" id="IPR008844">
    <property type="entry name" value="Spore_GerAC-like"/>
</dbReference>
<keyword evidence="5" id="KW-0472">Membrane</keyword>
<keyword evidence="4 8" id="KW-0732">Signal</keyword>
<protein>
    <submittedName>
        <fullName evidence="11">Ger(X)C family spore germination protein</fullName>
    </submittedName>
</protein>
<evidence type="ECO:0000259" key="10">
    <source>
        <dbReference type="Pfam" id="PF25198"/>
    </source>
</evidence>
<dbReference type="InterPro" id="IPR046953">
    <property type="entry name" value="Spore_GerAC-like_C"/>
</dbReference>
<evidence type="ECO:0000256" key="2">
    <source>
        <dbReference type="ARBA" id="ARBA00007886"/>
    </source>
</evidence>